<dbReference type="OrthoDB" id="2392550at2759"/>
<dbReference type="InterPro" id="IPR018851">
    <property type="entry name" value="Borealin_N"/>
</dbReference>
<dbReference type="GO" id="GO:0032133">
    <property type="term" value="C:chromosome passenger complex"/>
    <property type="evidence" value="ECO:0007669"/>
    <property type="project" value="TreeGrafter"/>
</dbReference>
<accession>A0A4Z1ERZ1</accession>
<evidence type="ECO:0000313" key="13">
    <source>
        <dbReference type="Proteomes" id="UP000297777"/>
    </source>
</evidence>
<dbReference type="GO" id="GO:0005634">
    <property type="term" value="C:nucleus"/>
    <property type="evidence" value="ECO:0007669"/>
    <property type="project" value="UniProtKB-SubCell"/>
</dbReference>
<dbReference type="Pfam" id="PF10444">
    <property type="entry name" value="Nbl1_Borealin_N"/>
    <property type="match status" value="1"/>
</dbReference>
<reference evidence="12 13" key="1">
    <citation type="submission" date="2017-12" db="EMBL/GenBank/DDBJ databases">
        <title>Comparative genomics of Botrytis spp.</title>
        <authorList>
            <person name="Valero-Jimenez C.A."/>
            <person name="Tapia P."/>
            <person name="Veloso J."/>
            <person name="Silva-Moreno E."/>
            <person name="Staats M."/>
            <person name="Valdes J.H."/>
            <person name="Van Kan J.A.L."/>
        </authorList>
    </citation>
    <scope>NUCLEOTIDE SEQUENCE [LARGE SCALE GENOMIC DNA]</scope>
    <source>
        <strain evidence="12 13">Bt9001</strain>
    </source>
</reference>
<dbReference type="GO" id="GO:0051233">
    <property type="term" value="C:spindle midzone"/>
    <property type="evidence" value="ECO:0007669"/>
    <property type="project" value="TreeGrafter"/>
</dbReference>
<dbReference type="PANTHER" id="PTHR16040:SF7">
    <property type="entry name" value="AUSTRALIN, ISOFORM A-RELATED"/>
    <property type="match status" value="1"/>
</dbReference>
<evidence type="ECO:0000256" key="8">
    <source>
        <dbReference type="ARBA" id="ARBA00023306"/>
    </source>
</evidence>
<dbReference type="InterPro" id="IPR018867">
    <property type="entry name" value="Cell_div_borealin"/>
</dbReference>
<protein>
    <recommendedName>
        <fullName evidence="11">Borealin N-terminal domain-containing protein</fullName>
    </recommendedName>
</protein>
<dbReference type="EMBL" id="PQXH01000104">
    <property type="protein sequence ID" value="TGO11697.1"/>
    <property type="molecule type" value="Genomic_DNA"/>
</dbReference>
<organism evidence="12 13">
    <name type="scientific">Botrytis tulipae</name>
    <dbReference type="NCBI Taxonomy" id="87230"/>
    <lineage>
        <taxon>Eukaryota</taxon>
        <taxon>Fungi</taxon>
        <taxon>Dikarya</taxon>
        <taxon>Ascomycota</taxon>
        <taxon>Pezizomycotina</taxon>
        <taxon>Leotiomycetes</taxon>
        <taxon>Helotiales</taxon>
        <taxon>Sclerotiniaceae</taxon>
        <taxon>Botrytis</taxon>
    </lineage>
</organism>
<evidence type="ECO:0000256" key="5">
    <source>
        <dbReference type="ARBA" id="ARBA00022618"/>
    </source>
</evidence>
<keyword evidence="9" id="KW-0137">Centromere</keyword>
<evidence type="ECO:0000256" key="10">
    <source>
        <dbReference type="SAM" id="MobiDB-lite"/>
    </source>
</evidence>
<keyword evidence="5" id="KW-0132">Cell division</keyword>
<sequence length="272" mass="29310">MAITTGQKQALMENLQLEITERARKLRAQYNVQAQGLKTRIEIRVNRIPISMRKKNIGDLFEKHNNTGAQAARSEVGPPVPAKNTPKNIQKKIPVEESESGPSTQVTAPSRTTKRNSDEASLDKENNIDNPKKRQKAAPILPERTTSRVNMDPKQILSPRSANSRTLPASPIKPAPPVKSTTDSRPPTRAGRKVAPHTNPAGAATNRARSNTATSGPKTTRGRNVSNTSTETVVKKAPAARLKKAAPAPAPAPAQPVQPASTAVGRVLRKRA</sequence>
<keyword evidence="6" id="KW-0498">Mitosis</keyword>
<proteinExistence type="inferred from homology"/>
<dbReference type="AlphaFoldDB" id="A0A4Z1ERZ1"/>
<evidence type="ECO:0000256" key="7">
    <source>
        <dbReference type="ARBA" id="ARBA00023242"/>
    </source>
</evidence>
<evidence type="ECO:0000313" key="12">
    <source>
        <dbReference type="EMBL" id="TGO11697.1"/>
    </source>
</evidence>
<feature type="compositionally biased region" description="Polar residues" evidence="10">
    <location>
        <begin position="216"/>
        <end position="232"/>
    </location>
</feature>
<feature type="compositionally biased region" description="Polar residues" evidence="10">
    <location>
        <begin position="100"/>
        <end position="111"/>
    </location>
</feature>
<dbReference type="GO" id="GO:0000775">
    <property type="term" value="C:chromosome, centromeric region"/>
    <property type="evidence" value="ECO:0007669"/>
    <property type="project" value="UniProtKB-SubCell"/>
</dbReference>
<comment type="caution">
    <text evidence="12">The sequence shown here is derived from an EMBL/GenBank/DDBJ whole genome shotgun (WGS) entry which is preliminary data.</text>
</comment>
<evidence type="ECO:0000256" key="9">
    <source>
        <dbReference type="ARBA" id="ARBA00023328"/>
    </source>
</evidence>
<evidence type="ECO:0000256" key="1">
    <source>
        <dbReference type="ARBA" id="ARBA00004123"/>
    </source>
</evidence>
<evidence type="ECO:0000259" key="11">
    <source>
        <dbReference type="Pfam" id="PF10444"/>
    </source>
</evidence>
<feature type="compositionally biased region" description="Low complexity" evidence="10">
    <location>
        <begin position="203"/>
        <end position="215"/>
    </location>
</feature>
<gene>
    <name evidence="12" type="ORF">BTUL_0104g00430</name>
</gene>
<dbReference type="GO" id="GO:0000070">
    <property type="term" value="P:mitotic sister chromatid segregation"/>
    <property type="evidence" value="ECO:0007669"/>
    <property type="project" value="TreeGrafter"/>
</dbReference>
<evidence type="ECO:0000256" key="3">
    <source>
        <dbReference type="ARBA" id="ARBA00009914"/>
    </source>
</evidence>
<keyword evidence="8" id="KW-0131">Cell cycle</keyword>
<comment type="subcellular location">
    <subcellularLocation>
        <location evidence="2">Chromosome</location>
        <location evidence="2">Centromere</location>
    </subcellularLocation>
    <subcellularLocation>
        <location evidence="1">Nucleus</location>
    </subcellularLocation>
</comment>
<name>A0A4Z1ERZ1_9HELO</name>
<comment type="similarity">
    <text evidence="3">Belongs to the borealin family.</text>
</comment>
<keyword evidence="4" id="KW-0158">Chromosome</keyword>
<evidence type="ECO:0000256" key="2">
    <source>
        <dbReference type="ARBA" id="ARBA00004584"/>
    </source>
</evidence>
<evidence type="ECO:0000256" key="4">
    <source>
        <dbReference type="ARBA" id="ARBA00022454"/>
    </source>
</evidence>
<keyword evidence="13" id="KW-1185">Reference proteome</keyword>
<feature type="compositionally biased region" description="Basic and acidic residues" evidence="10">
    <location>
        <begin position="115"/>
        <end position="132"/>
    </location>
</feature>
<keyword evidence="7" id="KW-0539">Nucleus</keyword>
<dbReference type="Proteomes" id="UP000297777">
    <property type="component" value="Unassembled WGS sequence"/>
</dbReference>
<feature type="domain" description="Borealin N-terminal" evidence="11">
    <location>
        <begin position="7"/>
        <end position="63"/>
    </location>
</feature>
<feature type="region of interest" description="Disordered" evidence="10">
    <location>
        <begin position="68"/>
        <end position="272"/>
    </location>
</feature>
<feature type="compositionally biased region" description="Polar residues" evidence="10">
    <location>
        <begin position="158"/>
        <end position="167"/>
    </location>
</feature>
<dbReference type="GO" id="GO:0051301">
    <property type="term" value="P:cell division"/>
    <property type="evidence" value="ECO:0007669"/>
    <property type="project" value="UniProtKB-KW"/>
</dbReference>
<evidence type="ECO:0000256" key="6">
    <source>
        <dbReference type="ARBA" id="ARBA00022776"/>
    </source>
</evidence>
<dbReference type="PANTHER" id="PTHR16040">
    <property type="entry name" value="AUSTRALIN, ISOFORM A-RELATED"/>
    <property type="match status" value="1"/>
</dbReference>